<comment type="caution">
    <text evidence="1">The sequence shown here is derived from an EMBL/GenBank/DDBJ whole genome shotgun (WGS) entry which is preliminary data.</text>
</comment>
<reference evidence="1 2" key="1">
    <citation type="submission" date="2018-08" db="EMBL/GenBank/DDBJ databases">
        <title>A genome reference for cultivated species of the human gut microbiota.</title>
        <authorList>
            <person name="Zou Y."/>
            <person name="Xue W."/>
            <person name="Luo G."/>
        </authorList>
    </citation>
    <scope>NUCLEOTIDE SEQUENCE [LARGE SCALE GENOMIC DNA]</scope>
    <source>
        <strain evidence="1 2">AM42-38</strain>
    </source>
</reference>
<sequence>MKLKQILAGMVLLGSFAGFTACSDDDYSPVTLVYANNSDSLVINENNTLLLNPFSEGETFRIQGGNGVYTIDNANKDIVRCDYDGKTLTFVPVGMGTATVVISDLVGNSYLLTIQIENPKATYTLGSVDAKITAEEMTQGDINRLKARILEDALMTQGGRYEFTYTNKDLTEGGIVIYPGPSSTSLTGTFQKKTLYATDGTLYQDIRITLADQTSLHLMMLMKGNTSADLQPYAFAEDVTAQYKGEYDKLEQAYRIQDIDSIQ</sequence>
<dbReference type="RefSeq" id="WP_008140371.1">
    <property type="nucleotide sequence ID" value="NZ_CABJGD010000008.1"/>
</dbReference>
<dbReference type="PROSITE" id="PS51257">
    <property type="entry name" value="PROKAR_LIPOPROTEIN"/>
    <property type="match status" value="1"/>
</dbReference>
<dbReference type="AlphaFoldDB" id="A0A413T1V5"/>
<proteinExistence type="predicted"/>
<gene>
    <name evidence="1" type="ORF">DW921_05400</name>
</gene>
<accession>A0A413T1V5</accession>
<dbReference type="Proteomes" id="UP000283855">
    <property type="component" value="Unassembled WGS sequence"/>
</dbReference>
<evidence type="ECO:0000313" key="1">
    <source>
        <dbReference type="EMBL" id="RHA76953.1"/>
    </source>
</evidence>
<name>A0A413T1V5_9BACT</name>
<dbReference type="EMBL" id="QSFT01000008">
    <property type="protein sequence ID" value="RHA76953.1"/>
    <property type="molecule type" value="Genomic_DNA"/>
</dbReference>
<protein>
    <submittedName>
        <fullName evidence="1">Uncharacterized protein</fullName>
    </submittedName>
</protein>
<organism evidence="1 2">
    <name type="scientific">Phocaeicola coprophilus</name>
    <dbReference type="NCBI Taxonomy" id="387090"/>
    <lineage>
        <taxon>Bacteria</taxon>
        <taxon>Pseudomonadati</taxon>
        <taxon>Bacteroidota</taxon>
        <taxon>Bacteroidia</taxon>
        <taxon>Bacteroidales</taxon>
        <taxon>Bacteroidaceae</taxon>
        <taxon>Phocaeicola</taxon>
    </lineage>
</organism>
<dbReference type="GeneID" id="78405025"/>
<evidence type="ECO:0000313" key="2">
    <source>
        <dbReference type="Proteomes" id="UP000283855"/>
    </source>
</evidence>